<keyword evidence="1" id="KW-0614">Plasmid</keyword>
<dbReference type="EMBL" id="CP143531">
    <property type="protein sequence ID" value="WVS92260.1"/>
    <property type="molecule type" value="Genomic_DNA"/>
</dbReference>
<evidence type="ECO:0000313" key="1">
    <source>
        <dbReference type="EMBL" id="WVS92260.1"/>
    </source>
</evidence>
<organism evidence="1 2">
    <name type="scientific">Synechococcus elongatus PCC 11801</name>
    <dbReference type="NCBI Taxonomy" id="2219813"/>
    <lineage>
        <taxon>Bacteria</taxon>
        <taxon>Bacillati</taxon>
        <taxon>Cyanobacteriota</taxon>
        <taxon>Cyanophyceae</taxon>
        <taxon>Synechococcales</taxon>
        <taxon>Synechococcaceae</taxon>
        <taxon>Synechococcus</taxon>
    </lineage>
</organism>
<keyword evidence="1" id="KW-0808">Transferase</keyword>
<name>A0ACD5A3L6_SYNEL</name>
<geneLocation type="plasmid" evidence="1 2">
    <name>p11801_4</name>
</geneLocation>
<dbReference type="Proteomes" id="UP000267249">
    <property type="component" value="Plasmid p11801_4"/>
</dbReference>
<keyword evidence="1" id="KW-0489">Methyltransferase</keyword>
<reference evidence="1" key="1">
    <citation type="submission" date="2024-01" db="EMBL/GenBank/DDBJ databases">
        <title>De novo genome assembly and pan-genome analysis of the fast-growing Indian isolates of Synechococcus elongatus: Potential chassis for bioproduction.</title>
        <authorList>
            <person name="Jain V.S."/>
            <person name="Schubert M.G."/>
            <person name="Pritam P."/>
            <person name="Sarnaik A.P."/>
            <person name="Jaiswal D."/>
            <person name="Church G.M."/>
            <person name="Wangikar P."/>
        </authorList>
    </citation>
    <scope>NUCLEOTIDE SEQUENCE</scope>
    <source>
        <strain evidence="1">PCC 11801</strain>
    </source>
</reference>
<proteinExistence type="predicted"/>
<protein>
    <submittedName>
        <fullName evidence="1">DNA methyltransferase</fullName>
    </submittedName>
</protein>
<evidence type="ECO:0000313" key="2">
    <source>
        <dbReference type="Proteomes" id="UP000267249"/>
    </source>
</evidence>
<gene>
    <name evidence="1" type="ORF">DOP62_14310</name>
</gene>
<sequence length="1165" mass="130274">MTAPTNYSPAEPSNLDTEAIAAAEFVARWESSGGSERANYQLFLIELAELLGVEKPNPAGDDSLDNSYVFERRVQFQHGDGKTSPGYIDLYRRGCFVCEAKKLKTTTKGKQGQGFNTAMLQARSQAESYARALPKSEGRPPFLMVVDVGNCIELYSEFSRSGATYVPFPDPQSHRLKLADLLQAEVRDRLRALWVDPLSLDPAIKSAAVTREIAAQLAKLAVSLEAAGNDSETVAGFLCRCLFTLFAEDVGLLGQPRAFTELLESLEATPEQFAPVVYSVWQTMDTGGLSVVLRANLPQFNGKFFRDPQVLPLDREQLRLLITAARADWRFVEPAIFGTLLERALDPKERHRLGAHYTPRAYVERLILPTVIEPLREEWETARAAALTLASQDKMAEARAQIRQFHHHLCQIRILDPACGSANFLYVTLEHLKRLEGEVLNLLSEFGDSQGLLDLQGVTVDPHQFLGIEINPRAAAIAEMVLWIGYLQWHFRTRGQVLPPQPVLREFSNIECRDAVLAYDGVEPDIDTKTGEVRTRWGGRMMRHPVTGEEVPDPSDRVVIYRYINPQPAEWPQADYVVSNPPFLGNFKMREVLGDGYATAIRSAYKKIPDTVDYVMYWWEKAANLLANKAIQKFGLITTNTISQVKQRKVIENYLEASSSIQLSFVIPDHPWVDSASGADVRIAMTVASLHEPSPKLLQVLHEVVGEDGLSTPIFKEKTGIISAALKIGSDLSKASKLAANDGLCSLGVALAGAGFIVSKFEARKLGLGEINGIENHIRHYRNGRDVAQTPRDVMVLDCFGLSESNLQQKYPVMYQWIYERVKPERDQNNRKSRRENWWLFGETRSTFRPALKGLSRFISTPETAKHRFFVFLDASILPDNMLVNFALDDAYFLGVLSSYIHVVWALASGGRLGIGNDPRYQKTRCFDTFPFPELTSEQKQKIQELGERLDAHRKRVQATQPDITITGMYNLLEKMRAGEPFTDSDRAYNDRALVSTLKQIHDELDIAVLEAYGWQDLVPSLSQRSSQERSTTFDETLLERLVALNAERALEEKQGQIRWLRPDFQNPSGSLKAGTAITGSLDLETEAPATKASQQAWPSNNITAQVQAIVALLETAGLPQSATDLDRQFKGKKKDRATAIGQILESLCVLGRAQKTEGDRYVLL</sequence>
<accession>A0ACD5A3L6</accession>